<evidence type="ECO:0000313" key="2">
    <source>
        <dbReference type="Proteomes" id="UP000186781"/>
    </source>
</evidence>
<reference evidence="1 2" key="1">
    <citation type="submission" date="2016-12" db="EMBL/GenBank/DDBJ databases">
        <title>Genomic comparison of strains in the 'Actinomyces naeslundii' group.</title>
        <authorList>
            <person name="Mughal S.R."/>
            <person name="Do T."/>
            <person name="Gilbert S.C."/>
            <person name="Witherden E.A."/>
            <person name="Didelot X."/>
            <person name="Beighton D."/>
        </authorList>
    </citation>
    <scope>NUCLEOTIDE SEQUENCE [LARGE SCALE GENOMIC DNA]</scope>
    <source>
        <strain evidence="1 2">WE6B-3</strain>
    </source>
</reference>
<sequence length="89" mass="9853">MARGGHLLVTTTEVIFEPHAMNFNTQNSWLRIPIADVAGARSRTVILTATIVISTARGYNFEFVSWSRKKIIAAIQQARAAQGLPQLMQ</sequence>
<organism evidence="1 2">
    <name type="scientific">Actinomyces naeslundii</name>
    <dbReference type="NCBI Taxonomy" id="1655"/>
    <lineage>
        <taxon>Bacteria</taxon>
        <taxon>Bacillati</taxon>
        <taxon>Actinomycetota</taxon>
        <taxon>Actinomycetes</taxon>
        <taxon>Actinomycetales</taxon>
        <taxon>Actinomycetaceae</taxon>
        <taxon>Actinomyces</taxon>
    </lineage>
</organism>
<evidence type="ECO:0008006" key="3">
    <source>
        <dbReference type="Google" id="ProtNLM"/>
    </source>
</evidence>
<dbReference type="Proteomes" id="UP000186781">
    <property type="component" value="Unassembled WGS sequence"/>
</dbReference>
<comment type="caution">
    <text evidence="1">The sequence shown here is derived from an EMBL/GenBank/DDBJ whole genome shotgun (WGS) entry which is preliminary data.</text>
</comment>
<accession>A0ABX3EZA1</accession>
<evidence type="ECO:0000313" key="1">
    <source>
        <dbReference type="EMBL" id="OLO82631.1"/>
    </source>
</evidence>
<name>A0ABX3EZA1_ACTNA</name>
<gene>
    <name evidence="1" type="ORF">BKH13_08575</name>
</gene>
<proteinExistence type="predicted"/>
<protein>
    <recommendedName>
        <fullName evidence="3">GRAM domain-containing protein</fullName>
    </recommendedName>
</protein>
<dbReference type="EMBL" id="MSKX01000023">
    <property type="protein sequence ID" value="OLO82631.1"/>
    <property type="molecule type" value="Genomic_DNA"/>
</dbReference>
<keyword evidence="2" id="KW-1185">Reference proteome</keyword>